<dbReference type="Pfam" id="PF06612">
    <property type="entry name" value="DUF1146"/>
    <property type="match status" value="1"/>
</dbReference>
<sequence length="78" mass="9219">MQVYGMEAVIRIVCHLLFIYIAFWSLGALRIEQLFKSQHVQQAKIFLCLIAIVIGYTVSYFLLELMALFRNLFFMFFS</sequence>
<evidence type="ECO:0000256" key="1">
    <source>
        <dbReference type="SAM" id="Phobius"/>
    </source>
</evidence>
<dbReference type="AlphaFoldDB" id="A0A2Z5Y1F2"/>
<reference evidence="2 3" key="1">
    <citation type="submission" date="2018-01" db="EMBL/GenBank/DDBJ databases">
        <title>Whole genome sequence of Melissococcus plutonius DAT561.</title>
        <authorList>
            <person name="Okumura K."/>
            <person name="Takamatsu D."/>
            <person name="Okura M."/>
        </authorList>
    </citation>
    <scope>NUCLEOTIDE SEQUENCE [LARGE SCALE GENOMIC DNA]</scope>
    <source>
        <strain evidence="2 3">DAT561</strain>
    </source>
</reference>
<feature type="transmembrane region" description="Helical" evidence="1">
    <location>
        <begin position="12"/>
        <end position="31"/>
    </location>
</feature>
<evidence type="ECO:0000313" key="3">
    <source>
        <dbReference type="Proteomes" id="UP000269226"/>
    </source>
</evidence>
<dbReference type="InterPro" id="IPR009526">
    <property type="entry name" value="DUF1146"/>
</dbReference>
<organism evidence="2 3">
    <name type="scientific">Melissococcus plutonius</name>
    <dbReference type="NCBI Taxonomy" id="33970"/>
    <lineage>
        <taxon>Bacteria</taxon>
        <taxon>Bacillati</taxon>
        <taxon>Bacillota</taxon>
        <taxon>Bacilli</taxon>
        <taxon>Lactobacillales</taxon>
        <taxon>Enterococcaceae</taxon>
        <taxon>Melissococcus</taxon>
    </lineage>
</organism>
<dbReference type="GeneID" id="57043045"/>
<dbReference type="Proteomes" id="UP000269226">
    <property type="component" value="Chromosome"/>
</dbReference>
<protein>
    <submittedName>
        <fullName evidence="2">Uncharacterized membrane protein YwzB</fullName>
    </submittedName>
</protein>
<dbReference type="RefSeq" id="WP_015694658.1">
    <property type="nucleotide sequence ID" value="NZ_AP018492.1"/>
</dbReference>
<keyword evidence="1" id="KW-1133">Transmembrane helix</keyword>
<name>A0A2Z5Y1F2_9ENTE</name>
<dbReference type="EMBL" id="AP018492">
    <property type="protein sequence ID" value="BBC60623.1"/>
    <property type="molecule type" value="Genomic_DNA"/>
</dbReference>
<gene>
    <name evidence="2" type="ORF">DAT561_0486</name>
</gene>
<proteinExistence type="predicted"/>
<dbReference type="NCBIfam" id="TIGR02327">
    <property type="entry name" value="int_mem_ywzB"/>
    <property type="match status" value="1"/>
</dbReference>
<keyword evidence="1" id="KW-0472">Membrane</keyword>
<accession>A0A2Z5Y1F2</accession>
<feature type="transmembrane region" description="Helical" evidence="1">
    <location>
        <begin position="43"/>
        <end position="63"/>
    </location>
</feature>
<keyword evidence="1" id="KW-0812">Transmembrane</keyword>
<evidence type="ECO:0000313" key="2">
    <source>
        <dbReference type="EMBL" id="BBC60623.1"/>
    </source>
</evidence>